<accession>A0A918M0J2</accession>
<reference evidence="2" key="1">
    <citation type="journal article" date="2014" name="Int. J. Syst. Evol. Microbiol.">
        <title>Complete genome sequence of Corynebacterium casei LMG S-19264T (=DSM 44701T), isolated from a smear-ripened cheese.</title>
        <authorList>
            <consortium name="US DOE Joint Genome Institute (JGI-PGF)"/>
            <person name="Walter F."/>
            <person name="Albersmeier A."/>
            <person name="Kalinowski J."/>
            <person name="Ruckert C."/>
        </authorList>
    </citation>
    <scope>NUCLEOTIDE SEQUENCE</scope>
    <source>
        <strain evidence="2">JCM 4125</strain>
    </source>
</reference>
<feature type="region of interest" description="Disordered" evidence="1">
    <location>
        <begin position="237"/>
        <end position="266"/>
    </location>
</feature>
<sequence>MLAAGLNGVSMPEELINLSDVNSEPVPGCEVHTTPQELAAELTVLTGVDWRKVWPGAGGGYEPDPAWLAQFNWEVVNFQWRTNDWGPITVQTRTGKRHYLSTTTSHSMEYAYASHRLWTGSAPDKREKVHDREAAEAAAAWEEYVASAQGVLGAPTWSGAWDSAGFPVSFGSRGGASDRKYNPHRLAVWNPQGPESAVIALKTFRNIHGGQFIELKLHDPALIVLDDTDAEVEKKVRAVSSRGEAPGAPRIYGDPEPEDKPDTTRQDVSAQLKALSTWDWDAIFGPHDWNRAFASAGELESWARTLGWTISGSDSSGCVSATTKEGHSVWLPPVLRYPARVNWLESKLWRISSKPSSSFHRNVLEPADALWTECIADAREILGEPGYCGAPDGPGFPVRWQSWREGNLGFKIHTRWLARWPSTGEPAPAIGLFMQGGFLERGFESEAAQLDLRIWRPAAPRSI</sequence>
<evidence type="ECO:0000313" key="3">
    <source>
        <dbReference type="Proteomes" id="UP000646776"/>
    </source>
</evidence>
<proteinExistence type="predicted"/>
<organism evidence="2 3">
    <name type="scientific">Streptomyces phaeofaciens</name>
    <dbReference type="NCBI Taxonomy" id="68254"/>
    <lineage>
        <taxon>Bacteria</taxon>
        <taxon>Bacillati</taxon>
        <taxon>Actinomycetota</taxon>
        <taxon>Actinomycetes</taxon>
        <taxon>Kitasatosporales</taxon>
        <taxon>Streptomycetaceae</taxon>
        <taxon>Streptomyces</taxon>
    </lineage>
</organism>
<evidence type="ECO:0000256" key="1">
    <source>
        <dbReference type="SAM" id="MobiDB-lite"/>
    </source>
</evidence>
<dbReference type="Proteomes" id="UP000646776">
    <property type="component" value="Unassembled WGS sequence"/>
</dbReference>
<dbReference type="EMBL" id="BMSA01000039">
    <property type="protein sequence ID" value="GGT91797.1"/>
    <property type="molecule type" value="Genomic_DNA"/>
</dbReference>
<keyword evidence="3" id="KW-1185">Reference proteome</keyword>
<gene>
    <name evidence="2" type="ORF">GCM10010226_82270</name>
</gene>
<name>A0A918M0J2_9ACTN</name>
<reference evidence="2" key="2">
    <citation type="submission" date="2020-09" db="EMBL/GenBank/DDBJ databases">
        <authorList>
            <person name="Sun Q."/>
            <person name="Ohkuma M."/>
        </authorList>
    </citation>
    <scope>NUCLEOTIDE SEQUENCE</scope>
    <source>
        <strain evidence="2">JCM 4125</strain>
    </source>
</reference>
<comment type="caution">
    <text evidence="2">The sequence shown here is derived from an EMBL/GenBank/DDBJ whole genome shotgun (WGS) entry which is preliminary data.</text>
</comment>
<dbReference type="AlphaFoldDB" id="A0A918M0J2"/>
<protein>
    <submittedName>
        <fullName evidence="2">Uncharacterized protein</fullName>
    </submittedName>
</protein>
<evidence type="ECO:0000313" key="2">
    <source>
        <dbReference type="EMBL" id="GGT91797.1"/>
    </source>
</evidence>